<gene>
    <name evidence="4" type="ORF">SAMN05443639_101890</name>
</gene>
<sequence>MTTLANLLKRLLLGGWILASLPISARGEAPVRFVEVGLGYGHTCARLDTGHVLCWGRNNWGQLGRSDREKSLVPVEVVGLPLAERLVVGGNHNCILSRERQVLCWGYNHRGQLGRLASTVISSARPVQVQLTGVVDLALGGSHGCAVLEGGAVSCWGDNLYGQLGHHQDSEGSIPSRVSLLPPSRTVALGDQHSCALSSKGEVWCWGGNAYGQLGDGLKTNRENPAPVSGLSAVNQLSLGYSSTCALLRNGRVNCWGLNTDGQLGDGSRLTRLSPILIPLKQVAEVAVGSNHGCARLTNSRVACWGSQARGRLGDGVTSPLGRRFTPFVLPLRGITRVVAGGAHSCALDQSGALFCWGSNEHGMLGINSGAEVEGPTRIR</sequence>
<dbReference type="PRINTS" id="PR00633">
    <property type="entry name" value="RCCNDNSATION"/>
</dbReference>
<dbReference type="RefSeq" id="WP_093515743.1">
    <property type="nucleotide sequence ID" value="NZ_FOIJ01000001.1"/>
</dbReference>
<feature type="domain" description="RCC1-like" evidence="3">
    <location>
        <begin position="28"/>
        <end position="277"/>
    </location>
</feature>
<evidence type="ECO:0000313" key="4">
    <source>
        <dbReference type="EMBL" id="SET00835.1"/>
    </source>
</evidence>
<dbReference type="PROSITE" id="PS50012">
    <property type="entry name" value="RCC1_3"/>
    <property type="match status" value="7"/>
</dbReference>
<dbReference type="AlphaFoldDB" id="A0A1I0B1X1"/>
<dbReference type="Gene3D" id="2.130.10.30">
    <property type="entry name" value="Regulator of chromosome condensation 1/beta-lactamase-inhibitor protein II"/>
    <property type="match status" value="2"/>
</dbReference>
<name>A0A1I0B1X1_9BACT</name>
<proteinExistence type="predicted"/>
<dbReference type="Proteomes" id="UP000199181">
    <property type="component" value="Unassembled WGS sequence"/>
</dbReference>
<dbReference type="InterPro" id="IPR009091">
    <property type="entry name" value="RCC1/BLIP-II"/>
</dbReference>
<organism evidence="4 5">
    <name type="scientific">Stigmatella erecta</name>
    <dbReference type="NCBI Taxonomy" id="83460"/>
    <lineage>
        <taxon>Bacteria</taxon>
        <taxon>Pseudomonadati</taxon>
        <taxon>Myxococcota</taxon>
        <taxon>Myxococcia</taxon>
        <taxon>Myxococcales</taxon>
        <taxon>Cystobacterineae</taxon>
        <taxon>Archangiaceae</taxon>
        <taxon>Stigmatella</taxon>
    </lineage>
</organism>
<dbReference type="InterPro" id="IPR058923">
    <property type="entry name" value="RCC1-like_dom"/>
</dbReference>
<dbReference type="PANTHER" id="PTHR45982">
    <property type="entry name" value="REGULATOR OF CHROMOSOME CONDENSATION"/>
    <property type="match status" value="1"/>
</dbReference>
<protein>
    <submittedName>
        <fullName evidence="4">Alpha-tubulin suppressor</fullName>
    </submittedName>
</protein>
<evidence type="ECO:0000259" key="3">
    <source>
        <dbReference type="Pfam" id="PF25390"/>
    </source>
</evidence>
<dbReference type="InterPro" id="IPR011043">
    <property type="entry name" value="Gal_Oxase/kelch_b-propeller"/>
</dbReference>
<evidence type="ECO:0000313" key="5">
    <source>
        <dbReference type="Proteomes" id="UP000199181"/>
    </source>
</evidence>
<dbReference type="GO" id="GO:0005737">
    <property type="term" value="C:cytoplasm"/>
    <property type="evidence" value="ECO:0007669"/>
    <property type="project" value="TreeGrafter"/>
</dbReference>
<reference evidence="5" key="1">
    <citation type="submission" date="2016-10" db="EMBL/GenBank/DDBJ databases">
        <authorList>
            <person name="Varghese N."/>
            <person name="Submissions S."/>
        </authorList>
    </citation>
    <scope>NUCLEOTIDE SEQUENCE [LARGE SCALE GENOMIC DNA]</scope>
    <source>
        <strain evidence="5">DSM 16858</strain>
    </source>
</reference>
<dbReference type="InterPro" id="IPR051553">
    <property type="entry name" value="Ran_GTPase-activating"/>
</dbReference>
<dbReference type="PANTHER" id="PTHR45982:SF1">
    <property type="entry name" value="REGULATOR OF CHROMOSOME CONDENSATION"/>
    <property type="match status" value="1"/>
</dbReference>
<keyword evidence="2" id="KW-0677">Repeat</keyword>
<evidence type="ECO:0000256" key="2">
    <source>
        <dbReference type="ARBA" id="ARBA00022737"/>
    </source>
</evidence>
<dbReference type="InterPro" id="IPR000408">
    <property type="entry name" value="Reg_chr_condens"/>
</dbReference>
<dbReference type="EMBL" id="FOIJ01000001">
    <property type="protein sequence ID" value="SET00835.1"/>
    <property type="molecule type" value="Genomic_DNA"/>
</dbReference>
<dbReference type="GO" id="GO:0005085">
    <property type="term" value="F:guanyl-nucleotide exchange factor activity"/>
    <property type="evidence" value="ECO:0007669"/>
    <property type="project" value="TreeGrafter"/>
</dbReference>
<dbReference type="Pfam" id="PF13540">
    <property type="entry name" value="RCC1_2"/>
    <property type="match status" value="2"/>
</dbReference>
<keyword evidence="5" id="KW-1185">Reference proteome</keyword>
<dbReference type="Pfam" id="PF25390">
    <property type="entry name" value="WD40_RLD"/>
    <property type="match status" value="1"/>
</dbReference>
<evidence type="ECO:0000256" key="1">
    <source>
        <dbReference type="ARBA" id="ARBA00022658"/>
    </source>
</evidence>
<accession>A0A1I0B1X1</accession>
<keyword evidence="1" id="KW-0344">Guanine-nucleotide releasing factor</keyword>
<dbReference type="SUPFAM" id="SSF50965">
    <property type="entry name" value="Galactose oxidase, central domain"/>
    <property type="match status" value="1"/>
</dbReference>
<dbReference type="SUPFAM" id="SSF50985">
    <property type="entry name" value="RCC1/BLIP-II"/>
    <property type="match status" value="1"/>
</dbReference>